<name>A0A0G3M015_CHRGL</name>
<dbReference type="PATRIC" id="fig|1324352.5.peg.117"/>
<dbReference type="EMBL" id="CP009928">
    <property type="protein sequence ID" value="AKK71323.1"/>
    <property type="molecule type" value="Genomic_DNA"/>
</dbReference>
<dbReference type="KEGG" id="cgn:OK18_00545"/>
<dbReference type="InterPro" id="IPR018899">
    <property type="entry name" value="Conjug_transposon_Tra0"/>
</dbReference>
<evidence type="ECO:0000313" key="1">
    <source>
        <dbReference type="EMBL" id="AKK71323.1"/>
    </source>
</evidence>
<dbReference type="RefSeq" id="WP_053326716.1">
    <property type="nucleotide sequence ID" value="NZ_CP009928.1"/>
</dbReference>
<evidence type="ECO:0000313" key="2">
    <source>
        <dbReference type="Proteomes" id="UP000035213"/>
    </source>
</evidence>
<accession>A0A0G3M015</accession>
<gene>
    <name evidence="1" type="ORF">OK18_00545</name>
</gene>
<protein>
    <submittedName>
        <fullName evidence="1">Conjugal transfer protein TraO</fullName>
    </submittedName>
</protein>
<dbReference type="Proteomes" id="UP000035213">
    <property type="component" value="Chromosome"/>
</dbReference>
<sequence length="185" mass="21483">MKKYITLLMLVISTIYVRAQRMVYKQQSVEVNFGLMNNKRPDQNFYIGLGLNRFVRHGNYWMYSVEYQKQTALYKNWQIPTENFLGEAGYSFRLLSDRKKFVTLYAGLSAAGGYEVVNKGDTILMDGGILKNRNQFVYGTGGRLSMEIYFSDRVVFLIQGRTKVLWGTDLEQFRPSLGIGLRFNF</sequence>
<reference evidence="1 2" key="1">
    <citation type="submission" date="2014-11" db="EMBL/GenBank/DDBJ databases">
        <authorList>
            <person name="Park G.-S."/>
            <person name="Hong S.-J."/>
            <person name="Jung B.K."/>
            <person name="Khan A.R."/>
            <person name="Kwak Y."/>
            <person name="Shin J.-H."/>
        </authorList>
    </citation>
    <scope>NUCLEOTIDE SEQUENCE [LARGE SCALE GENOMIC DNA]</scope>
    <source>
        <strain evidence="1 2">DSM 27622</strain>
    </source>
</reference>
<dbReference type="AlphaFoldDB" id="A0A0G3M015"/>
<organism evidence="1 2">
    <name type="scientific">Chryseobacterium gallinarum</name>
    <dbReference type="NCBI Taxonomy" id="1324352"/>
    <lineage>
        <taxon>Bacteria</taxon>
        <taxon>Pseudomonadati</taxon>
        <taxon>Bacteroidota</taxon>
        <taxon>Flavobacteriia</taxon>
        <taxon>Flavobacteriales</taxon>
        <taxon>Weeksellaceae</taxon>
        <taxon>Chryseobacterium group</taxon>
        <taxon>Chryseobacterium</taxon>
    </lineage>
</organism>
<proteinExistence type="predicted"/>
<dbReference type="OrthoDB" id="1078465at2"/>
<dbReference type="Pfam" id="PF10626">
    <property type="entry name" value="TraO"/>
    <property type="match status" value="1"/>
</dbReference>
<dbReference type="STRING" id="1324352.OK18_00545"/>